<dbReference type="EMBL" id="JAPOHD010000052">
    <property type="protein sequence ID" value="MCY1722333.1"/>
    <property type="molecule type" value="Genomic_DNA"/>
</dbReference>
<comment type="caution">
    <text evidence="1">The sequence shown here is derived from an EMBL/GenBank/DDBJ whole genome shotgun (WGS) entry which is preliminary data.</text>
</comment>
<dbReference type="RefSeq" id="WP_343334659.1">
    <property type="nucleotide sequence ID" value="NZ_JAPOHD010000052.1"/>
</dbReference>
<keyword evidence="2" id="KW-1185">Reference proteome</keyword>
<name>A0A9X3FGM5_9BACT</name>
<reference evidence="1" key="1">
    <citation type="submission" date="2022-11" db="EMBL/GenBank/DDBJ databases">
        <title>Marilongibacter aestuarii gen. nov., sp. nov., isolated from tidal flat sediment.</title>
        <authorList>
            <person name="Jiayan W."/>
        </authorList>
    </citation>
    <scope>NUCLEOTIDE SEQUENCE</scope>
    <source>
        <strain evidence="1">Z1-6</strain>
    </source>
</reference>
<evidence type="ECO:0000313" key="2">
    <source>
        <dbReference type="Proteomes" id="UP001145087"/>
    </source>
</evidence>
<dbReference type="AlphaFoldDB" id="A0A9X3FGM5"/>
<sequence length="155" mass="17690">MENKIDFIIPEDVIASVSQKISEIQTELKPYLIALSPDERRELPKMSDKTQPFVEKALAYSASAPQFAPPYMDTAGLANDMKVHEQLTPLLREIRMIYDNLDDTTMEAGAESYVCTLTYYNSVKMAAKMDIPGAKSIYEDLRKRFEKNTPEKEEE</sequence>
<evidence type="ECO:0000313" key="1">
    <source>
        <dbReference type="EMBL" id="MCY1722333.1"/>
    </source>
</evidence>
<dbReference type="Proteomes" id="UP001145087">
    <property type="component" value="Unassembled WGS sequence"/>
</dbReference>
<gene>
    <name evidence="1" type="ORF">OU798_18435</name>
</gene>
<protein>
    <submittedName>
        <fullName evidence="1">Uncharacterized protein</fullName>
    </submittedName>
</protein>
<accession>A0A9X3FGM5</accession>
<organism evidence="1 2">
    <name type="scientific">Draconibacterium aestuarii</name>
    <dbReference type="NCBI Taxonomy" id="2998507"/>
    <lineage>
        <taxon>Bacteria</taxon>
        <taxon>Pseudomonadati</taxon>
        <taxon>Bacteroidota</taxon>
        <taxon>Bacteroidia</taxon>
        <taxon>Marinilabiliales</taxon>
        <taxon>Prolixibacteraceae</taxon>
        <taxon>Draconibacterium</taxon>
    </lineage>
</organism>
<proteinExistence type="predicted"/>